<comment type="similarity">
    <text evidence="1 6">Belongs to the polypeptide deformylase family.</text>
</comment>
<comment type="catalytic activity">
    <reaction evidence="6">
        <text>N-terminal N-formyl-L-methionyl-[peptide] + H2O = N-terminal L-methionyl-[peptide] + formate</text>
        <dbReference type="Rhea" id="RHEA:24420"/>
        <dbReference type="Rhea" id="RHEA-COMP:10639"/>
        <dbReference type="Rhea" id="RHEA-COMP:10640"/>
        <dbReference type="ChEBI" id="CHEBI:15377"/>
        <dbReference type="ChEBI" id="CHEBI:15740"/>
        <dbReference type="ChEBI" id="CHEBI:49298"/>
        <dbReference type="ChEBI" id="CHEBI:64731"/>
        <dbReference type="EC" id="3.5.1.88"/>
    </reaction>
</comment>
<comment type="caution">
    <text evidence="7">The sequence shown here is derived from an EMBL/GenBank/DDBJ whole genome shotgun (WGS) entry which is preliminary data.</text>
</comment>
<dbReference type="FunFam" id="3.90.45.10:FF:000005">
    <property type="entry name" value="Peptide deformylase"/>
    <property type="match status" value="1"/>
</dbReference>
<dbReference type="SUPFAM" id="SSF56420">
    <property type="entry name" value="Peptide deformylase"/>
    <property type="match status" value="1"/>
</dbReference>
<evidence type="ECO:0000256" key="1">
    <source>
        <dbReference type="ARBA" id="ARBA00010759"/>
    </source>
</evidence>
<organism evidence="7 8">
    <name type="scientific">Chroogloeocystis siderophila 5.2 s.c.1</name>
    <dbReference type="NCBI Taxonomy" id="247279"/>
    <lineage>
        <taxon>Bacteria</taxon>
        <taxon>Bacillati</taxon>
        <taxon>Cyanobacteriota</taxon>
        <taxon>Cyanophyceae</taxon>
        <taxon>Oscillatoriophycideae</taxon>
        <taxon>Chroococcales</taxon>
        <taxon>Chroococcaceae</taxon>
        <taxon>Chroogloeocystis</taxon>
    </lineage>
</organism>
<dbReference type="PRINTS" id="PR01576">
    <property type="entry name" value="PDEFORMYLASE"/>
</dbReference>
<evidence type="ECO:0000256" key="6">
    <source>
        <dbReference type="HAMAP-Rule" id="MF_00163"/>
    </source>
</evidence>
<dbReference type="OrthoDB" id="9784988at2"/>
<dbReference type="PANTHER" id="PTHR10458:SF22">
    <property type="entry name" value="PEPTIDE DEFORMYLASE"/>
    <property type="match status" value="1"/>
</dbReference>
<sequence length="187" mass="20702">MPSEVVVEKQKLKNPPLDLRYLGDRALRQPAKRVAKVDQELRLLAKEMLQTMYTADGIGLAAPQVAVQKQVIVIDCEPDNPANPPLILVNPVIKQLSSQLCVMQEGCLSIPGVYLDVVRPQVAEISYKDENGRPRTLKANELLARCIQHEIDHLNGVLFVDRVENKIALNAELSKHGFSAKAVKPIA</sequence>
<dbReference type="GO" id="GO:0046872">
    <property type="term" value="F:metal ion binding"/>
    <property type="evidence" value="ECO:0007669"/>
    <property type="project" value="UniProtKB-KW"/>
</dbReference>
<dbReference type="InterPro" id="IPR036821">
    <property type="entry name" value="Peptide_deformylase_sf"/>
</dbReference>
<name>A0A1U7HWH9_9CHRO</name>
<comment type="cofactor">
    <cofactor evidence="6">
        <name>Fe(2+)</name>
        <dbReference type="ChEBI" id="CHEBI:29033"/>
    </cofactor>
    <text evidence="6">Binds 1 Fe(2+) ion.</text>
</comment>
<dbReference type="HAMAP" id="MF_00163">
    <property type="entry name" value="Pep_deformylase"/>
    <property type="match status" value="1"/>
</dbReference>
<evidence type="ECO:0000256" key="5">
    <source>
        <dbReference type="ARBA" id="ARBA00023004"/>
    </source>
</evidence>
<feature type="binding site" evidence="6">
    <location>
        <position position="107"/>
    </location>
    <ligand>
        <name>Fe cation</name>
        <dbReference type="ChEBI" id="CHEBI:24875"/>
    </ligand>
</feature>
<evidence type="ECO:0000313" key="7">
    <source>
        <dbReference type="EMBL" id="OKH27953.1"/>
    </source>
</evidence>
<dbReference type="PIRSF" id="PIRSF004749">
    <property type="entry name" value="Pep_def"/>
    <property type="match status" value="1"/>
</dbReference>
<proteinExistence type="inferred from homology"/>
<comment type="function">
    <text evidence="6">Removes the formyl group from the N-terminal Met of newly synthesized proteins. Requires at least a dipeptide for an efficient rate of reaction. N-terminal L-methionine is a prerequisite for activity but the enzyme has broad specificity at other positions.</text>
</comment>
<dbReference type="NCBIfam" id="NF001159">
    <property type="entry name" value="PRK00150.1-3"/>
    <property type="match status" value="1"/>
</dbReference>
<evidence type="ECO:0000313" key="8">
    <source>
        <dbReference type="Proteomes" id="UP000185984"/>
    </source>
</evidence>
<dbReference type="Gene3D" id="3.90.45.10">
    <property type="entry name" value="Peptide deformylase"/>
    <property type="match status" value="1"/>
</dbReference>
<evidence type="ECO:0000256" key="3">
    <source>
        <dbReference type="ARBA" id="ARBA00022801"/>
    </source>
</evidence>
<accession>A0A1U7HWH9</accession>
<protein>
    <recommendedName>
        <fullName evidence="6">Peptide deformylase</fullName>
        <shortName evidence="6">PDF</shortName>
        <ecNumber evidence="6">3.5.1.88</ecNumber>
    </recommendedName>
    <alternativeName>
        <fullName evidence="6">Polypeptide deformylase</fullName>
    </alternativeName>
</protein>
<keyword evidence="8" id="KW-1185">Reference proteome</keyword>
<dbReference type="InterPro" id="IPR023635">
    <property type="entry name" value="Peptide_deformylase"/>
</dbReference>
<dbReference type="EC" id="3.5.1.88" evidence="6"/>
<keyword evidence="3 6" id="KW-0378">Hydrolase</keyword>
<dbReference type="EMBL" id="MRCC01000004">
    <property type="protein sequence ID" value="OKH27953.1"/>
    <property type="molecule type" value="Genomic_DNA"/>
</dbReference>
<dbReference type="Proteomes" id="UP000185984">
    <property type="component" value="Unassembled WGS sequence"/>
</dbReference>
<keyword evidence="5 6" id="KW-0408">Iron</keyword>
<keyword evidence="4 6" id="KW-0648">Protein biosynthesis</keyword>
<dbReference type="Pfam" id="PF01327">
    <property type="entry name" value="Pep_deformylase"/>
    <property type="match status" value="1"/>
</dbReference>
<dbReference type="STRING" id="247279.NIES1031_05045"/>
<dbReference type="RefSeq" id="WP_073548415.1">
    <property type="nucleotide sequence ID" value="NZ_CAWMVK010000034.1"/>
</dbReference>
<dbReference type="PANTHER" id="PTHR10458">
    <property type="entry name" value="PEPTIDE DEFORMYLASE"/>
    <property type="match status" value="1"/>
</dbReference>
<feature type="binding site" evidence="6">
    <location>
        <position position="153"/>
    </location>
    <ligand>
        <name>Fe cation</name>
        <dbReference type="ChEBI" id="CHEBI:24875"/>
    </ligand>
</feature>
<dbReference type="NCBIfam" id="TIGR00079">
    <property type="entry name" value="pept_deformyl"/>
    <property type="match status" value="1"/>
</dbReference>
<feature type="binding site" evidence="6">
    <location>
        <position position="149"/>
    </location>
    <ligand>
        <name>Fe cation</name>
        <dbReference type="ChEBI" id="CHEBI:24875"/>
    </ligand>
</feature>
<keyword evidence="2 6" id="KW-0479">Metal-binding</keyword>
<evidence type="ECO:0000256" key="2">
    <source>
        <dbReference type="ARBA" id="ARBA00022723"/>
    </source>
</evidence>
<gene>
    <name evidence="6" type="primary">def</name>
    <name evidence="7" type="ORF">NIES1031_05045</name>
</gene>
<dbReference type="CDD" id="cd00487">
    <property type="entry name" value="Pep_deformylase"/>
    <property type="match status" value="1"/>
</dbReference>
<dbReference type="GO" id="GO:0006412">
    <property type="term" value="P:translation"/>
    <property type="evidence" value="ECO:0007669"/>
    <property type="project" value="UniProtKB-UniRule"/>
</dbReference>
<feature type="active site" evidence="6">
    <location>
        <position position="150"/>
    </location>
</feature>
<reference evidence="7 8" key="1">
    <citation type="submission" date="2016-11" db="EMBL/GenBank/DDBJ databases">
        <title>Draft Genome Sequences of Nine Cyanobacterial Strains from Diverse Habitats.</title>
        <authorList>
            <person name="Zhu T."/>
            <person name="Hou S."/>
            <person name="Lu X."/>
            <person name="Hess W.R."/>
        </authorList>
    </citation>
    <scope>NUCLEOTIDE SEQUENCE [LARGE SCALE GENOMIC DNA]</scope>
    <source>
        <strain evidence="7 8">5.2 s.c.1</strain>
    </source>
</reference>
<evidence type="ECO:0000256" key="4">
    <source>
        <dbReference type="ARBA" id="ARBA00022917"/>
    </source>
</evidence>
<dbReference type="GO" id="GO:0042586">
    <property type="term" value="F:peptide deformylase activity"/>
    <property type="evidence" value="ECO:0007669"/>
    <property type="project" value="UniProtKB-UniRule"/>
</dbReference>
<dbReference type="AlphaFoldDB" id="A0A1U7HWH9"/>